<dbReference type="EMBL" id="QKYU01000008">
    <property type="protein sequence ID" value="PZW46762.1"/>
    <property type="molecule type" value="Genomic_DNA"/>
</dbReference>
<feature type="transmembrane region" description="Helical" evidence="9">
    <location>
        <begin position="234"/>
        <end position="255"/>
    </location>
</feature>
<evidence type="ECO:0000256" key="2">
    <source>
        <dbReference type="ARBA" id="ARBA00022448"/>
    </source>
</evidence>
<evidence type="ECO:0000256" key="3">
    <source>
        <dbReference type="ARBA" id="ARBA00022475"/>
    </source>
</evidence>
<keyword evidence="7 9" id="KW-0472">Membrane</keyword>
<dbReference type="RefSeq" id="WP_111397790.1">
    <property type="nucleotide sequence ID" value="NZ_QKYU01000008.1"/>
</dbReference>
<gene>
    <name evidence="10" type="ORF">C8P66_10841</name>
</gene>
<evidence type="ECO:0000256" key="4">
    <source>
        <dbReference type="ARBA" id="ARBA00022692"/>
    </source>
</evidence>
<sequence>MADWFADNGLLLGLALLDGISSAALIFMVAVGLTLVFGVMRILNVAHGSLYAIGAYTAASAGIFAASLGLPAWASLPAIVLSAALVGAVTGPLIETLLLRRIYDKDPVLQLLVTFALFMILEDVQKLIWGVQPMQNDTATRLLGTIDVPFGADVIPFNAYQLLLLPGVALTVLVGLTLFLRRTLTGRVIIAVTEDREAATAIGIDSTRVFLLTFTFGAALAALGGALSSPTASVVPGVGASTIVLSFAVVATAGLGRIEGAAIAALMIGLGRSIAVYFAPEFEVVVPYIIMVAVLLVRPQGLFGVAVTRRV</sequence>
<evidence type="ECO:0000256" key="5">
    <source>
        <dbReference type="ARBA" id="ARBA00022970"/>
    </source>
</evidence>
<comment type="similarity">
    <text evidence="8">Belongs to the binding-protein-dependent transport system permease family. LivHM subfamily.</text>
</comment>
<evidence type="ECO:0000313" key="11">
    <source>
        <dbReference type="Proteomes" id="UP000249688"/>
    </source>
</evidence>
<keyword evidence="2" id="KW-0813">Transport</keyword>
<feature type="transmembrane region" description="Helical" evidence="9">
    <location>
        <begin position="20"/>
        <end position="43"/>
    </location>
</feature>
<evidence type="ECO:0000256" key="1">
    <source>
        <dbReference type="ARBA" id="ARBA00004651"/>
    </source>
</evidence>
<evidence type="ECO:0000256" key="8">
    <source>
        <dbReference type="ARBA" id="ARBA00037998"/>
    </source>
</evidence>
<reference evidence="10 11" key="1">
    <citation type="submission" date="2018-06" db="EMBL/GenBank/DDBJ databases">
        <title>Genomic Encyclopedia of Archaeal and Bacterial Type Strains, Phase II (KMG-II): from individual species to whole genera.</title>
        <authorList>
            <person name="Goeker M."/>
        </authorList>
    </citation>
    <scope>NUCLEOTIDE SEQUENCE [LARGE SCALE GENOMIC DNA]</scope>
    <source>
        <strain evidence="10 11">DSM 24525</strain>
    </source>
</reference>
<feature type="transmembrane region" description="Helical" evidence="9">
    <location>
        <begin position="209"/>
        <end position="228"/>
    </location>
</feature>
<keyword evidence="3" id="KW-1003">Cell membrane</keyword>
<dbReference type="GO" id="GO:0022857">
    <property type="term" value="F:transmembrane transporter activity"/>
    <property type="evidence" value="ECO:0007669"/>
    <property type="project" value="InterPro"/>
</dbReference>
<dbReference type="InterPro" id="IPR001851">
    <property type="entry name" value="ABC_transp_permease"/>
</dbReference>
<dbReference type="PANTHER" id="PTHR11795">
    <property type="entry name" value="BRANCHED-CHAIN AMINO ACID TRANSPORT SYSTEM PERMEASE PROTEIN LIVH"/>
    <property type="match status" value="1"/>
</dbReference>
<dbReference type="OrthoDB" id="8126477at2"/>
<dbReference type="PANTHER" id="PTHR11795:SF442">
    <property type="entry name" value="ABC TRANSPORTER ATP-BINDING PROTEIN"/>
    <property type="match status" value="1"/>
</dbReference>
<dbReference type="GO" id="GO:0005886">
    <property type="term" value="C:plasma membrane"/>
    <property type="evidence" value="ECO:0007669"/>
    <property type="project" value="UniProtKB-SubCell"/>
</dbReference>
<proteinExistence type="inferred from homology"/>
<keyword evidence="5" id="KW-0029">Amino-acid transport</keyword>
<keyword evidence="11" id="KW-1185">Reference proteome</keyword>
<evidence type="ECO:0000256" key="9">
    <source>
        <dbReference type="SAM" id="Phobius"/>
    </source>
</evidence>
<dbReference type="Proteomes" id="UP000249688">
    <property type="component" value="Unassembled WGS sequence"/>
</dbReference>
<comment type="subcellular location">
    <subcellularLocation>
        <location evidence="1">Cell membrane</location>
        <topology evidence="1">Multi-pass membrane protein</topology>
    </subcellularLocation>
</comment>
<dbReference type="GO" id="GO:0006865">
    <property type="term" value="P:amino acid transport"/>
    <property type="evidence" value="ECO:0007669"/>
    <property type="project" value="UniProtKB-KW"/>
</dbReference>
<evidence type="ECO:0000256" key="7">
    <source>
        <dbReference type="ARBA" id="ARBA00023136"/>
    </source>
</evidence>
<keyword evidence="6 9" id="KW-1133">Transmembrane helix</keyword>
<protein>
    <submittedName>
        <fullName evidence="10">Amino acid/amide ABC transporter membrane protein 1 (HAAT family)</fullName>
    </submittedName>
</protein>
<feature type="transmembrane region" description="Helical" evidence="9">
    <location>
        <begin position="285"/>
        <end position="307"/>
    </location>
</feature>
<keyword evidence="4 9" id="KW-0812">Transmembrane</keyword>
<dbReference type="InterPro" id="IPR052157">
    <property type="entry name" value="BCAA_transport_permease"/>
</dbReference>
<feature type="transmembrane region" description="Helical" evidence="9">
    <location>
        <begin position="50"/>
        <end position="73"/>
    </location>
</feature>
<comment type="caution">
    <text evidence="10">The sequence shown here is derived from an EMBL/GenBank/DDBJ whole genome shotgun (WGS) entry which is preliminary data.</text>
</comment>
<feature type="transmembrane region" description="Helical" evidence="9">
    <location>
        <begin position="79"/>
        <end position="99"/>
    </location>
</feature>
<organism evidence="10 11">
    <name type="scientific">Humitalea rosea</name>
    <dbReference type="NCBI Taxonomy" id="990373"/>
    <lineage>
        <taxon>Bacteria</taxon>
        <taxon>Pseudomonadati</taxon>
        <taxon>Pseudomonadota</taxon>
        <taxon>Alphaproteobacteria</taxon>
        <taxon>Acetobacterales</taxon>
        <taxon>Roseomonadaceae</taxon>
        <taxon>Humitalea</taxon>
    </lineage>
</organism>
<accession>A0A2W7J6D7</accession>
<feature type="transmembrane region" description="Helical" evidence="9">
    <location>
        <begin position="111"/>
        <end position="129"/>
    </location>
</feature>
<evidence type="ECO:0000313" key="10">
    <source>
        <dbReference type="EMBL" id="PZW46762.1"/>
    </source>
</evidence>
<feature type="transmembrane region" description="Helical" evidence="9">
    <location>
        <begin position="159"/>
        <end position="180"/>
    </location>
</feature>
<dbReference type="AlphaFoldDB" id="A0A2W7J6D7"/>
<evidence type="ECO:0000256" key="6">
    <source>
        <dbReference type="ARBA" id="ARBA00022989"/>
    </source>
</evidence>
<feature type="transmembrane region" description="Helical" evidence="9">
    <location>
        <begin position="262"/>
        <end position="279"/>
    </location>
</feature>
<name>A0A2W7J6D7_9PROT</name>
<dbReference type="Pfam" id="PF02653">
    <property type="entry name" value="BPD_transp_2"/>
    <property type="match status" value="1"/>
</dbReference>
<dbReference type="CDD" id="cd06582">
    <property type="entry name" value="TM_PBP1_LivH_like"/>
    <property type="match status" value="1"/>
</dbReference>